<dbReference type="GO" id="GO:0036503">
    <property type="term" value="P:ERAD pathway"/>
    <property type="evidence" value="ECO:0007669"/>
    <property type="project" value="InterPro"/>
</dbReference>
<accession>A0AAV2YNS1</accession>
<dbReference type="PANTHER" id="PTHR45084">
    <property type="entry name" value="ERAD-ASSOCIATED E3 UBIQUITIN-PROTEIN LIGASE COMPONENT HRD3A-RELATED"/>
    <property type="match status" value="1"/>
</dbReference>
<keyword evidence="1" id="KW-0812">Transmembrane</keyword>
<evidence type="ECO:0000313" key="2">
    <source>
        <dbReference type="EMBL" id="DAZ96302.1"/>
    </source>
</evidence>
<dbReference type="PANTHER" id="PTHR45084:SF1">
    <property type="entry name" value="ERAD-ASSOCIATED E3 UBIQUITIN-PROTEIN LIGASE COMPONENT HRD3A-RELATED"/>
    <property type="match status" value="1"/>
</dbReference>
<keyword evidence="1" id="KW-1133">Transmembrane helix</keyword>
<dbReference type="InterPro" id="IPR011990">
    <property type="entry name" value="TPR-like_helical_dom_sf"/>
</dbReference>
<keyword evidence="3" id="KW-1185">Reference proteome</keyword>
<evidence type="ECO:0000256" key="1">
    <source>
        <dbReference type="SAM" id="Phobius"/>
    </source>
</evidence>
<gene>
    <name evidence="2" type="ORF">N0F65_008335</name>
</gene>
<dbReference type="SMART" id="SM00671">
    <property type="entry name" value="SEL1"/>
    <property type="match status" value="8"/>
</dbReference>
<reference evidence="2" key="2">
    <citation type="journal article" date="2023" name="Microbiol Resour">
        <title>Decontamination and Annotation of the Draft Genome Sequence of the Oomycete Lagenidium giganteum ARSEF 373.</title>
        <authorList>
            <person name="Morgan W.R."/>
            <person name="Tartar A."/>
        </authorList>
    </citation>
    <scope>NUCLEOTIDE SEQUENCE</scope>
    <source>
        <strain evidence="2">ARSEF 373</strain>
    </source>
</reference>
<dbReference type="Gene3D" id="1.25.40.10">
    <property type="entry name" value="Tetratricopeptide repeat domain"/>
    <property type="match status" value="3"/>
</dbReference>
<dbReference type="InterPro" id="IPR044623">
    <property type="entry name" value="HRD3"/>
</dbReference>
<keyword evidence="1" id="KW-0472">Membrane</keyword>
<evidence type="ECO:0000313" key="3">
    <source>
        <dbReference type="Proteomes" id="UP001146120"/>
    </source>
</evidence>
<dbReference type="SUPFAM" id="SSF49899">
    <property type="entry name" value="Concanavalin A-like lectins/glucanases"/>
    <property type="match status" value="1"/>
</dbReference>
<name>A0AAV2YNS1_9STRA</name>
<comment type="caution">
    <text evidence="2">The sequence shown here is derived from an EMBL/GenBank/DDBJ whole genome shotgun (WGS) entry which is preliminary data.</text>
</comment>
<dbReference type="InterPro" id="IPR006597">
    <property type="entry name" value="Sel1-like"/>
</dbReference>
<sequence>MSCRAIAKLVGRSPTAVRSYIHDKDGYGTRKSGGRPPKVTPTAVRRLVCAASQTGQSSTKLQRDLELPIKPRRVRQILSGCKHLKYQKRKGQPLLSKEHCKKLVLLRAIDFEQVAATSVSSEWSIVTQDGTVEPWTSDVHVCTFEEVHIQVSFALPRRKKTWHGSGSSSSLSIDVVTQSVAGVEDGVVLARHPVEMEEEADSGSVGFFDENGSSDVHDTREAAAGIRCEFDEEFCRPKVVAIDLPEVKGEEDTLDVNHTLLITFADDTNQPDATSRIAIQQFLVFDEYIGDELRGTWLDPRRLQIRVVAIERDRIKSLRELMTKLVHTRVILSPTESDLEGNAKQRTVTTNARFRLEPTGEVRFRVTVGAERQALALTQSPSLIINACQSVTFVRWPQSDQQTPTKQAGRGVAAFGVPSAAPSSVINGMLSHGGDHGALISHEDIQMEHPGSWSLSMWLFLTEDSTGSFRTLFFHGNGTGQHRTPSAWLRPDDRKLVLRVSTEADMDVGMSSKDEIPMNQWVHLAFTFRNCSTAENASSGVLDAPGCPVTTAAHRSWFYAISFYINGVLDQEVHVYAPALSNRGPLHIAKGPWTNGLSGFTSMTRTFPRPLSVQEHREWYVHDKRSHLNFRHKCDREDSLSLSAATTQQQVAFVVQCMNHEHQTASSMAAAGIDSEAYEHARASLNQCDNNGWDLLLEAAELGDPRALRDVGLAYMHGKLPTDEDCSSVMTVAINNTEAIRYLSDAVRARQYDAAGPLAILQAMGEVAFNDDRFRNLSTALYHSGAVGGDMQSFAVLGHRYSQGDKAPQDADIAAYFFHHAARDAFTSYHAHGKQPLIEMNRLYDGLKEDLSKGQLGDDDELIQFQKMRADKEGDVEAMAAMGDLYYWGARGMPRDHVQAASYFRRAAEAGHTPAQSALAGMLLKGEGGKQDNASAVMWYEKAAAKNATRALNGLGFIYFHGSGGQAQNQTRALALFERAAANEEDGDSIFNAGYCHAFGLGTRANVSRAMEFYTTAARKFGHFDAIYEMGKIWYTGVEDSIQRNPGESITYIKAAADAGDWAKSVREGFDYYLAGDIDRALVHYYEAREHGYSVATSNLAYLYDQVLLKPNDLASEQQALAFMMEAAVMNNDKEVLVRIGDFHFYGWGGLKRDPVAALHWYKRASASGVEAGAYAVGHMHEYGLGVPVNLDRAERYYRRVGVLANGSLDNQFAVKLALLRLKTKRWFASSALRHWWPTADDQEVAETTSSRDPNTIGERLDADQQNHFMLWWHVMGSSSVCAAVLVGWLGFRYIR</sequence>
<feature type="transmembrane region" description="Helical" evidence="1">
    <location>
        <begin position="1271"/>
        <end position="1292"/>
    </location>
</feature>
<protein>
    <submittedName>
        <fullName evidence="2">Uncharacterized protein</fullName>
    </submittedName>
</protein>
<organism evidence="2 3">
    <name type="scientific">Lagenidium giganteum</name>
    <dbReference type="NCBI Taxonomy" id="4803"/>
    <lineage>
        <taxon>Eukaryota</taxon>
        <taxon>Sar</taxon>
        <taxon>Stramenopiles</taxon>
        <taxon>Oomycota</taxon>
        <taxon>Peronosporomycetes</taxon>
        <taxon>Pythiales</taxon>
        <taxon>Pythiaceae</taxon>
    </lineage>
</organism>
<proteinExistence type="predicted"/>
<dbReference type="Proteomes" id="UP001146120">
    <property type="component" value="Unassembled WGS sequence"/>
</dbReference>
<dbReference type="Pfam" id="PF08238">
    <property type="entry name" value="Sel1"/>
    <property type="match status" value="8"/>
</dbReference>
<dbReference type="SUPFAM" id="SSF81901">
    <property type="entry name" value="HCP-like"/>
    <property type="match status" value="3"/>
</dbReference>
<dbReference type="InterPro" id="IPR013320">
    <property type="entry name" value="ConA-like_dom_sf"/>
</dbReference>
<reference evidence="2" key="1">
    <citation type="submission" date="2022-11" db="EMBL/GenBank/DDBJ databases">
        <authorList>
            <person name="Morgan W.R."/>
            <person name="Tartar A."/>
        </authorList>
    </citation>
    <scope>NUCLEOTIDE SEQUENCE</scope>
    <source>
        <strain evidence="2">ARSEF 373</strain>
    </source>
</reference>
<dbReference type="EMBL" id="DAKRPA010000172">
    <property type="protein sequence ID" value="DAZ96302.1"/>
    <property type="molecule type" value="Genomic_DNA"/>
</dbReference>
<dbReference type="Gene3D" id="1.10.10.60">
    <property type="entry name" value="Homeodomain-like"/>
    <property type="match status" value="1"/>
</dbReference>
<dbReference type="Gene3D" id="2.60.120.200">
    <property type="match status" value="1"/>
</dbReference>